<gene>
    <name evidence="7" type="ORF">RND61_03150</name>
</gene>
<evidence type="ECO:0000256" key="3">
    <source>
        <dbReference type="ARBA" id="ARBA00022578"/>
    </source>
</evidence>
<comment type="function">
    <text evidence="1">Required for the transposition of the insertion element.</text>
</comment>
<dbReference type="EMBL" id="JAWCTQ010000002">
    <property type="protein sequence ID" value="MDT9681077.1"/>
    <property type="molecule type" value="Genomic_DNA"/>
</dbReference>
<sequence>MSVRWDAPPPRPLPRARDGSFEPKSAKERPKRPTGADERVISPSAKGLTAGEVQAHLAEVHDVDVSRRAIPTVTDRRGGPRSDPCSGRYSVDAAGMDPAGAVLDLRHLGADVQG</sequence>
<reference evidence="7 8" key="1">
    <citation type="submission" date="2023-09" db="EMBL/GenBank/DDBJ databases">
        <title>Streptomyces sp. nov.: A antagonism against Alternaria gaisen Producing Streptochlin, Isolated from Tamarix root soil.</title>
        <authorList>
            <person name="Chen Y."/>
        </authorList>
    </citation>
    <scope>NUCLEOTIDE SEQUENCE [LARGE SCALE GENOMIC DNA]</scope>
    <source>
        <strain evidence="7 8">TRM76323</strain>
    </source>
</reference>
<evidence type="ECO:0000256" key="2">
    <source>
        <dbReference type="ARBA" id="ARBA00010961"/>
    </source>
</evidence>
<proteinExistence type="inferred from homology"/>
<comment type="similarity">
    <text evidence="2">Belongs to the transposase mutator family.</text>
</comment>
<feature type="compositionally biased region" description="Basic and acidic residues" evidence="6">
    <location>
        <begin position="15"/>
        <end position="28"/>
    </location>
</feature>
<organism evidence="7 8">
    <name type="scientific">Streptomyces tamarix</name>
    <dbReference type="NCBI Taxonomy" id="3078565"/>
    <lineage>
        <taxon>Bacteria</taxon>
        <taxon>Bacillati</taxon>
        <taxon>Actinomycetota</taxon>
        <taxon>Actinomycetes</taxon>
        <taxon>Kitasatosporales</taxon>
        <taxon>Streptomycetaceae</taxon>
        <taxon>Streptomyces</taxon>
    </lineage>
</organism>
<evidence type="ECO:0000256" key="6">
    <source>
        <dbReference type="SAM" id="MobiDB-lite"/>
    </source>
</evidence>
<dbReference type="Proteomes" id="UP001250181">
    <property type="component" value="Unassembled WGS sequence"/>
</dbReference>
<dbReference type="RefSeq" id="WP_315876066.1">
    <property type="nucleotide sequence ID" value="NZ_JAWCTQ010000002.1"/>
</dbReference>
<evidence type="ECO:0000256" key="4">
    <source>
        <dbReference type="ARBA" id="ARBA00023125"/>
    </source>
</evidence>
<feature type="region of interest" description="Disordered" evidence="6">
    <location>
        <begin position="68"/>
        <end position="87"/>
    </location>
</feature>
<keyword evidence="5" id="KW-0233">DNA recombination</keyword>
<evidence type="ECO:0000313" key="7">
    <source>
        <dbReference type="EMBL" id="MDT9681077.1"/>
    </source>
</evidence>
<dbReference type="Pfam" id="PF00872">
    <property type="entry name" value="Transposase_mut"/>
    <property type="match status" value="1"/>
</dbReference>
<protein>
    <submittedName>
        <fullName evidence="7">Transposase</fullName>
    </submittedName>
</protein>
<keyword evidence="8" id="KW-1185">Reference proteome</keyword>
<feature type="region of interest" description="Disordered" evidence="6">
    <location>
        <begin position="1"/>
        <end position="47"/>
    </location>
</feature>
<dbReference type="InterPro" id="IPR001207">
    <property type="entry name" value="Transposase_mutator"/>
</dbReference>
<evidence type="ECO:0000313" key="8">
    <source>
        <dbReference type="Proteomes" id="UP001250181"/>
    </source>
</evidence>
<comment type="caution">
    <text evidence="7">The sequence shown here is derived from an EMBL/GenBank/DDBJ whole genome shotgun (WGS) entry which is preliminary data.</text>
</comment>
<name>A0ABU3QE89_9ACTN</name>
<evidence type="ECO:0000256" key="1">
    <source>
        <dbReference type="ARBA" id="ARBA00002190"/>
    </source>
</evidence>
<keyword evidence="3" id="KW-0815">Transposition</keyword>
<keyword evidence="4" id="KW-0238">DNA-binding</keyword>
<accession>A0ABU3QE89</accession>
<evidence type="ECO:0000256" key="5">
    <source>
        <dbReference type="ARBA" id="ARBA00023172"/>
    </source>
</evidence>